<accession>A0A0C1Y709</accession>
<comment type="caution">
    <text evidence="2">The sequence shown here is derived from an EMBL/GenBank/DDBJ whole genome shotgun (WGS) entry which is preliminary data.</text>
</comment>
<evidence type="ECO:0000313" key="2">
    <source>
        <dbReference type="EMBL" id="NEV68020.1"/>
    </source>
</evidence>
<dbReference type="SMART" id="SM00014">
    <property type="entry name" value="acidPPc"/>
    <property type="match status" value="1"/>
</dbReference>
<dbReference type="InterPro" id="IPR036938">
    <property type="entry name" value="PAP2/HPO_sf"/>
</dbReference>
<name>A0A0C1Y709_9CYAN</name>
<reference evidence="2" key="3">
    <citation type="submission" date="2020-02" db="EMBL/GenBank/DDBJ databases">
        <authorList>
            <person name="Sarangi A.N."/>
            <person name="Ghosh S."/>
            <person name="Mukherjee M."/>
            <person name="Tripathy S."/>
        </authorList>
    </citation>
    <scope>NUCLEOTIDE SEQUENCE</scope>
    <source>
        <strain evidence="2">BDU141951</strain>
    </source>
</reference>
<dbReference type="CDD" id="cd03392">
    <property type="entry name" value="PAP2_like_2"/>
    <property type="match status" value="1"/>
</dbReference>
<proteinExistence type="predicted"/>
<dbReference type="InterPro" id="IPR000326">
    <property type="entry name" value="PAP2/HPO"/>
</dbReference>
<dbReference type="Gene3D" id="1.20.144.10">
    <property type="entry name" value="Phosphatidic acid phosphatase type 2/haloperoxidase"/>
    <property type="match status" value="2"/>
</dbReference>
<dbReference type="PANTHER" id="PTHR14969:SF13">
    <property type="entry name" value="AT30094P"/>
    <property type="match status" value="1"/>
</dbReference>
<dbReference type="SUPFAM" id="SSF48317">
    <property type="entry name" value="Acid phosphatase/Vanadium-dependent haloperoxidase"/>
    <property type="match status" value="1"/>
</dbReference>
<dbReference type="AlphaFoldDB" id="A0A0C1Y709"/>
<organism evidence="2">
    <name type="scientific">Lyngbya confervoides BDU141951</name>
    <dbReference type="NCBI Taxonomy" id="1574623"/>
    <lineage>
        <taxon>Bacteria</taxon>
        <taxon>Bacillati</taxon>
        <taxon>Cyanobacteriota</taxon>
        <taxon>Cyanophyceae</taxon>
        <taxon>Oscillatoriophycideae</taxon>
        <taxon>Oscillatoriales</taxon>
        <taxon>Microcoleaceae</taxon>
        <taxon>Lyngbya</taxon>
    </lineage>
</organism>
<sequence>MQQLKSLFKAWQRWVHPQLMTFIATVGGLWLGICLLLILLLAHLSDEVLEQEAFWFDETILLSLHQWANPTLDHIMLGITQLGSPAIVVPLACITISWLCWRHQWRGAVVFFFTCLGAVGLSIGLKLLFGKARPQLWPPLIVETTYSFPSGHALGAMVLYGLLAYLVAQRYGNFKVLIYGTAAMLIGAIGLSRLYLGVHWPTDVLAGYGIGFLWLSLGIGLLRLTTHP</sequence>
<dbReference type="Pfam" id="PF01569">
    <property type="entry name" value="PAP2"/>
    <property type="match status" value="1"/>
</dbReference>
<evidence type="ECO:0000259" key="1">
    <source>
        <dbReference type="SMART" id="SM00014"/>
    </source>
</evidence>
<feature type="domain" description="Phosphatidic acid phosphatase type 2/haloperoxidase" evidence="1">
    <location>
        <begin position="108"/>
        <end position="219"/>
    </location>
</feature>
<reference evidence="2" key="1">
    <citation type="submission" date="2014-11" db="EMBL/GenBank/DDBJ databases">
        <authorList>
            <person name="Malar M.C."/>
            <person name="Sen D."/>
            <person name="Tripathy S."/>
        </authorList>
    </citation>
    <scope>NUCLEOTIDE SEQUENCE</scope>
    <source>
        <strain evidence="2">BDU141951</strain>
    </source>
</reference>
<gene>
    <name evidence="2" type="ORF">QQ91_012935</name>
</gene>
<protein>
    <submittedName>
        <fullName evidence="2">Phosphatase PAP2 family protein</fullName>
    </submittedName>
</protein>
<dbReference type="EMBL" id="JTHE02000003">
    <property type="protein sequence ID" value="NEV68020.1"/>
    <property type="molecule type" value="Genomic_DNA"/>
</dbReference>
<dbReference type="PANTHER" id="PTHR14969">
    <property type="entry name" value="SPHINGOSINE-1-PHOSPHATE PHOSPHOHYDROLASE"/>
    <property type="match status" value="1"/>
</dbReference>
<reference evidence="2" key="2">
    <citation type="journal article" date="2015" name="Genome Announc.">
        <title>Draft Genome Sequence of Filamentous Marine Cyanobacterium Lyngbya confervoides Strain BDU141951.</title>
        <authorList>
            <person name="Chandrababunaidu M.M."/>
            <person name="Sen D."/>
            <person name="Tripathy S."/>
        </authorList>
    </citation>
    <scope>NUCLEOTIDE SEQUENCE</scope>
    <source>
        <strain evidence="2">BDU141951</strain>
    </source>
</reference>